<feature type="compositionally biased region" description="Low complexity" evidence="1">
    <location>
        <begin position="178"/>
        <end position="190"/>
    </location>
</feature>
<sequence length="376" mass="42909">MLQRRFRRRNMRTYILVHESLTDRNGDEPPVVSDRGDHRRVLVLQEDHRRGAREETGTASGALEQPGSRHIYARRLDTDEDALFAAAETAYQLERDTLKSGERLPDDGYDYEQHFRERGDGVFVPAQGLNTIAIGYDSLDGCEETRTFPERRLDTDLEQVLEALASDGEDSGTAPVTSEEISLSISESSSGSELEDDFVLRANRERAHSELHHEEQQPRGANMYQERGAKQRETRTRRFVDEQFDALFESTYATDVLVHGNGSRDTLEQHTDDLREDVFQSLLEDFEEDLRKLRLDPTRDTQGVRLSQTETASANPDAGCNEVQITNSAYGTLRLKAASTRVTRMNRRSLTSPRTTSRRVGSLERHLERVQTHRRS</sequence>
<evidence type="ECO:0000313" key="2">
    <source>
        <dbReference type="EMBL" id="KAF6004447.1"/>
    </source>
</evidence>
<comment type="caution">
    <text evidence="2">The sequence shown here is derived from an EMBL/GenBank/DDBJ whole genome shotgun (WGS) entry which is preliminary data.</text>
</comment>
<feature type="region of interest" description="Disordered" evidence="1">
    <location>
        <begin position="342"/>
        <end position="376"/>
    </location>
</feature>
<protein>
    <submittedName>
        <fullName evidence="2">Uncharacterized protein</fullName>
    </submittedName>
</protein>
<organism evidence="2 3">
    <name type="scientific">Cyanidiococcus yangmingshanensis</name>
    <dbReference type="NCBI Taxonomy" id="2690220"/>
    <lineage>
        <taxon>Eukaryota</taxon>
        <taxon>Rhodophyta</taxon>
        <taxon>Bangiophyceae</taxon>
        <taxon>Cyanidiales</taxon>
        <taxon>Cyanidiaceae</taxon>
        <taxon>Cyanidiococcus</taxon>
    </lineage>
</organism>
<feature type="compositionally biased region" description="Basic and acidic residues" evidence="1">
    <location>
        <begin position="208"/>
        <end position="217"/>
    </location>
</feature>
<dbReference type="OrthoDB" id="29687at2759"/>
<keyword evidence="3" id="KW-1185">Reference proteome</keyword>
<feature type="compositionally biased region" description="Low complexity" evidence="1">
    <location>
        <begin position="348"/>
        <end position="359"/>
    </location>
</feature>
<evidence type="ECO:0000313" key="3">
    <source>
        <dbReference type="Proteomes" id="UP000530660"/>
    </source>
</evidence>
<evidence type="ECO:0000256" key="1">
    <source>
        <dbReference type="SAM" id="MobiDB-lite"/>
    </source>
</evidence>
<name>A0A7J7IPJ5_9RHOD</name>
<dbReference type="Proteomes" id="UP000530660">
    <property type="component" value="Unassembled WGS sequence"/>
</dbReference>
<proteinExistence type="predicted"/>
<dbReference type="EMBL" id="VWRR01000003">
    <property type="protein sequence ID" value="KAF6004447.1"/>
    <property type="molecule type" value="Genomic_DNA"/>
</dbReference>
<reference evidence="2 3" key="1">
    <citation type="journal article" date="2020" name="J. Phycol.">
        <title>Comparative genome analysis reveals Cyanidiococcus gen. nov., a new extremophilic red algal genus sister to Cyanidioschyzon (Cyanidioschyzonaceae, Rhodophyta).</title>
        <authorList>
            <person name="Liu S.-L."/>
            <person name="Chiang Y.-R."/>
            <person name="Yoon H.S."/>
            <person name="Fu H.-Y."/>
        </authorList>
    </citation>
    <scope>NUCLEOTIDE SEQUENCE [LARGE SCALE GENOMIC DNA]</scope>
    <source>
        <strain evidence="2 3">THAL066</strain>
    </source>
</reference>
<dbReference type="AlphaFoldDB" id="A0A7J7IPJ5"/>
<feature type="region of interest" description="Disordered" evidence="1">
    <location>
        <begin position="165"/>
        <end position="190"/>
    </location>
</feature>
<gene>
    <name evidence="2" type="ORF">F1559_002402</name>
</gene>
<accession>A0A7J7IPJ5</accession>
<feature type="compositionally biased region" description="Basic and acidic residues" evidence="1">
    <location>
        <begin position="361"/>
        <end position="376"/>
    </location>
</feature>
<feature type="region of interest" description="Disordered" evidence="1">
    <location>
        <begin position="208"/>
        <end position="234"/>
    </location>
</feature>